<dbReference type="Gene3D" id="2.60.40.1520">
    <property type="entry name" value="Hemocyanin, C-terminal domain"/>
    <property type="match status" value="1"/>
</dbReference>
<dbReference type="PROSITE" id="PS51257">
    <property type="entry name" value="PROKAR_LIPOPROTEIN"/>
    <property type="match status" value="1"/>
</dbReference>
<keyword evidence="7" id="KW-1185">Reference proteome</keyword>
<evidence type="ECO:0000313" key="7">
    <source>
        <dbReference type="Proteomes" id="UP000606786"/>
    </source>
</evidence>
<evidence type="ECO:0000256" key="1">
    <source>
        <dbReference type="ARBA" id="ARBA00022761"/>
    </source>
</evidence>
<evidence type="ECO:0000259" key="5">
    <source>
        <dbReference type="Pfam" id="PF03723"/>
    </source>
</evidence>
<dbReference type="SUPFAM" id="SSF48050">
    <property type="entry name" value="Hemocyanin, N-terminal domain"/>
    <property type="match status" value="1"/>
</dbReference>
<dbReference type="InterPro" id="IPR036697">
    <property type="entry name" value="Hemocyanin_N_sf"/>
</dbReference>
<dbReference type="Proteomes" id="UP000606786">
    <property type="component" value="Unassembled WGS sequence"/>
</dbReference>
<dbReference type="Gene3D" id="1.20.1370.10">
    <property type="entry name" value="Hemocyanin, N-terminal domain"/>
    <property type="match status" value="1"/>
</dbReference>
<feature type="domain" description="Hemocyanin C-terminal" evidence="5">
    <location>
        <begin position="507"/>
        <end position="756"/>
    </location>
</feature>
<dbReference type="EMBL" id="CAJHJT010000012">
    <property type="protein sequence ID" value="CAD7000638.1"/>
    <property type="molecule type" value="Genomic_DNA"/>
</dbReference>
<dbReference type="InterPro" id="IPR014756">
    <property type="entry name" value="Ig_E-set"/>
</dbReference>
<dbReference type="Gene3D" id="1.10.1280.10">
    <property type="entry name" value="Di-copper center containing domain from catechol oxidase"/>
    <property type="match status" value="1"/>
</dbReference>
<dbReference type="AlphaFoldDB" id="A0A811UQM2"/>
<dbReference type="PRINTS" id="PR00187">
    <property type="entry name" value="HAEMOCYANIN"/>
</dbReference>
<dbReference type="SUPFAM" id="SSF48056">
    <property type="entry name" value="Di-copper centre-containing domain"/>
    <property type="match status" value="1"/>
</dbReference>
<protein>
    <submittedName>
        <fullName evidence="6">(Mediterranean fruit fly) hypothetical protein</fullName>
    </submittedName>
</protein>
<evidence type="ECO:0000259" key="4">
    <source>
        <dbReference type="Pfam" id="PF03722"/>
    </source>
</evidence>
<comment type="caution">
    <text evidence="6">The sequence shown here is derived from an EMBL/GenBank/DDBJ whole genome shotgun (WGS) entry which is preliminary data.</text>
</comment>
<dbReference type="PANTHER" id="PTHR11511:SF5">
    <property type="entry name" value="FAT-BODY PROTEIN 1-RELATED"/>
    <property type="match status" value="1"/>
</dbReference>
<evidence type="ECO:0000313" key="6">
    <source>
        <dbReference type="EMBL" id="CAD7000638.1"/>
    </source>
</evidence>
<dbReference type="InterPro" id="IPR005203">
    <property type="entry name" value="Hemocyanin_C"/>
</dbReference>
<dbReference type="InterPro" id="IPR005204">
    <property type="entry name" value="Hemocyanin_N"/>
</dbReference>
<dbReference type="SUPFAM" id="SSF81296">
    <property type="entry name" value="E set domains"/>
    <property type="match status" value="1"/>
</dbReference>
<evidence type="ECO:0000256" key="2">
    <source>
        <dbReference type="SAM" id="SignalP"/>
    </source>
</evidence>
<sequence>MKLLSAFIASIVVGCVLVAAQILEPTQHEVKYADRAFLQKQKFLLEILHRLESPLLFAKYLNYAADFHFDKNDFVVYDEHMVQFETAYKAGYILPRGEFFGALVKSHMTQVWGLFNYFYYAKDFEAFMLVASWARMHVSEGMFVAALTLAVIHRDDFEGLMLPPIYEILPQHFFTSKLIYETEKFDYNMWIRQIMYEKEYKDFLYQENKDAYKQHAYIYTKDWKTWQWWKMMGLGEQWYAEDMTKLADIAVGNYKTTRFSNMAKGTRIFTMPTDYTRNIEYYNEHSKLSYFTEDVDWNSYWYYANMDYAYFMNSTKYDFAADRRGEHWANALKTMLTRYQWERLSQELGETPEYSAESVFEHGYNPQLISYNGIQFGYRQNDFDYMHYTDFDQFNRFIYYYKRVTLLLEKGHFMTKNGTFIDLRRPESIEVMANFMEGNADLFDSHFAIYWRIFSHMYFAGVDANQLHVLPHIFVNHETMFRDPFTYSYYKRFYQVIYKFNSLLPAYTRDELLLPGVRVANVQVSELMTYFDFSHFDVSTLLNDETLFIEDTYVFDKIFLARQQRLNHKPFTLDYTIEAEQPQKVVVRAFLGPRYDQNRRALSLAEYRENFIEIDEFIYELVAGENAIKRDSRDFYWTIDDRRTYAELYHAVIIALGGEKPLELNVTQQHWGFPDRLLLPQGWAKGYPMQLFFFVAPYIGPHVRYPSYEHSSFSGGVGSGKRYIDNKPFDYPFDRPIIETEFLVPNMFMKNVKVYHEDKLEEKYQDGKYENYGTFDYTYKENN</sequence>
<reference evidence="6" key="1">
    <citation type="submission" date="2020-11" db="EMBL/GenBank/DDBJ databases">
        <authorList>
            <person name="Whitehead M."/>
        </authorList>
    </citation>
    <scope>NUCLEOTIDE SEQUENCE</scope>
    <source>
        <strain evidence="6">EGII</strain>
    </source>
</reference>
<proteinExistence type="predicted"/>
<dbReference type="Pfam" id="PF03723">
    <property type="entry name" value="Hemocyanin_C"/>
    <property type="match status" value="1"/>
</dbReference>
<dbReference type="GO" id="GO:0045735">
    <property type="term" value="F:nutrient reservoir activity"/>
    <property type="evidence" value="ECO:0007669"/>
    <property type="project" value="UniProtKB-KW"/>
</dbReference>
<dbReference type="Pfam" id="PF03722">
    <property type="entry name" value="Hemocyanin_N"/>
    <property type="match status" value="1"/>
</dbReference>
<gene>
    <name evidence="6" type="ORF">CCAP1982_LOCUS9112</name>
</gene>
<keyword evidence="2" id="KW-0732">Signal</keyword>
<dbReference type="GO" id="GO:0097009">
    <property type="term" value="P:energy homeostasis"/>
    <property type="evidence" value="ECO:0007669"/>
    <property type="project" value="UniProtKB-ARBA"/>
</dbReference>
<feature type="chain" id="PRO_5032797677" evidence="2">
    <location>
        <begin position="21"/>
        <end position="783"/>
    </location>
</feature>
<feature type="signal peptide" evidence="2">
    <location>
        <begin position="1"/>
        <end position="20"/>
    </location>
</feature>
<dbReference type="GO" id="GO:0005615">
    <property type="term" value="C:extracellular space"/>
    <property type="evidence" value="ECO:0007669"/>
    <property type="project" value="UniProtKB-ARBA"/>
</dbReference>
<dbReference type="PANTHER" id="PTHR11511">
    <property type="entry name" value="LARVAL STORAGE PROTEIN/PHENOLOXIDASE"/>
    <property type="match status" value="1"/>
</dbReference>
<dbReference type="InterPro" id="IPR037020">
    <property type="entry name" value="Hemocyanin_C_sf"/>
</dbReference>
<feature type="domain" description="Hemocyanin N-terminal" evidence="4">
    <location>
        <begin position="37"/>
        <end position="158"/>
    </location>
</feature>
<dbReference type="InterPro" id="IPR013788">
    <property type="entry name" value="Hemocyanin/hexamerin"/>
</dbReference>
<dbReference type="Pfam" id="PF00372">
    <property type="entry name" value="Hemocyanin_M"/>
    <property type="match status" value="1"/>
</dbReference>
<evidence type="ECO:0000259" key="3">
    <source>
        <dbReference type="Pfam" id="PF00372"/>
    </source>
</evidence>
<dbReference type="InterPro" id="IPR000896">
    <property type="entry name" value="Hemocyanin/hexamerin_mid_dom"/>
</dbReference>
<keyword evidence="1" id="KW-0758">Storage protein</keyword>
<dbReference type="InterPro" id="IPR008922">
    <property type="entry name" value="Di-copper_centre_dom_sf"/>
</dbReference>
<name>A0A811UQM2_CERCA</name>
<organism evidence="6 7">
    <name type="scientific">Ceratitis capitata</name>
    <name type="common">Mediterranean fruit fly</name>
    <name type="synonym">Tephritis capitata</name>
    <dbReference type="NCBI Taxonomy" id="7213"/>
    <lineage>
        <taxon>Eukaryota</taxon>
        <taxon>Metazoa</taxon>
        <taxon>Ecdysozoa</taxon>
        <taxon>Arthropoda</taxon>
        <taxon>Hexapoda</taxon>
        <taxon>Insecta</taxon>
        <taxon>Pterygota</taxon>
        <taxon>Neoptera</taxon>
        <taxon>Endopterygota</taxon>
        <taxon>Diptera</taxon>
        <taxon>Brachycera</taxon>
        <taxon>Muscomorpha</taxon>
        <taxon>Tephritoidea</taxon>
        <taxon>Tephritidae</taxon>
        <taxon>Ceratitis</taxon>
        <taxon>Ceratitis</taxon>
    </lineage>
</organism>
<dbReference type="OrthoDB" id="6371642at2759"/>
<accession>A0A811UQM2</accession>
<feature type="domain" description="Hemocyanin middle" evidence="3">
    <location>
        <begin position="164"/>
        <end position="496"/>
    </location>
</feature>